<gene>
    <name evidence="7" type="ORF">CTEN210_05287</name>
</gene>
<dbReference type="Pfam" id="PF00732">
    <property type="entry name" value="GMC_oxred_N"/>
    <property type="match status" value="2"/>
</dbReference>
<dbReference type="SUPFAM" id="SSF54373">
    <property type="entry name" value="FAD-linked reductases, C-terminal domain"/>
    <property type="match status" value="1"/>
</dbReference>
<dbReference type="InterPro" id="IPR000172">
    <property type="entry name" value="GMC_OxRdtase_N"/>
</dbReference>
<comment type="caution">
    <text evidence="7">The sequence shown here is derived from an EMBL/GenBank/DDBJ whole genome shotgun (WGS) entry which is preliminary data.</text>
</comment>
<dbReference type="PIRSF" id="PIRSF000137">
    <property type="entry name" value="Alcohol_oxidase"/>
    <property type="match status" value="1"/>
</dbReference>
<dbReference type="PANTHER" id="PTHR11552">
    <property type="entry name" value="GLUCOSE-METHANOL-CHOLINE GMC OXIDOREDUCTASE"/>
    <property type="match status" value="1"/>
</dbReference>
<evidence type="ECO:0000313" key="7">
    <source>
        <dbReference type="EMBL" id="GFH48811.1"/>
    </source>
</evidence>
<evidence type="ECO:0000313" key="8">
    <source>
        <dbReference type="Proteomes" id="UP001054902"/>
    </source>
</evidence>
<keyword evidence="5" id="KW-0472">Membrane</keyword>
<evidence type="ECO:0000256" key="1">
    <source>
        <dbReference type="ARBA" id="ARBA00001974"/>
    </source>
</evidence>
<feature type="transmembrane region" description="Helical" evidence="5">
    <location>
        <begin position="12"/>
        <end position="31"/>
    </location>
</feature>
<reference evidence="7 8" key="1">
    <citation type="journal article" date="2021" name="Sci. Rep.">
        <title>The genome of the diatom Chaetoceros tenuissimus carries an ancient integrated fragment of an extant virus.</title>
        <authorList>
            <person name="Hongo Y."/>
            <person name="Kimura K."/>
            <person name="Takaki Y."/>
            <person name="Yoshida Y."/>
            <person name="Baba S."/>
            <person name="Kobayashi G."/>
            <person name="Nagasaki K."/>
            <person name="Hano T."/>
            <person name="Tomaru Y."/>
        </authorList>
    </citation>
    <scope>NUCLEOTIDE SEQUENCE [LARGE SCALE GENOMIC DNA]</scope>
    <source>
        <strain evidence="7 8">NIES-3715</strain>
    </source>
</reference>
<dbReference type="GO" id="GO:0050660">
    <property type="term" value="F:flavin adenine dinucleotide binding"/>
    <property type="evidence" value="ECO:0007669"/>
    <property type="project" value="InterPro"/>
</dbReference>
<dbReference type="PROSITE" id="PS00624">
    <property type="entry name" value="GMC_OXRED_2"/>
    <property type="match status" value="1"/>
</dbReference>
<dbReference type="AlphaFoldDB" id="A0AAD3H3D9"/>
<evidence type="ECO:0000256" key="5">
    <source>
        <dbReference type="SAM" id="Phobius"/>
    </source>
</evidence>
<sequence>MKKTDERYDICIVGCGPSAIGLIYGLLLPYINDDKSVEECPPLRIAIIERGSSESSTCEDVKDPKRWYRAAHPSSANVLPDTGALSGLNKIIEKHSKKSKRPCNEASSECQTTPQNGLNNRILSVPTGRNVGGGTNINACLVFKPPMDDFQHWPQYWKQSTLEHIPEKDLDTVTKDSRIVKAILHVENELRRNGALTQETWDLDGNFSTFSSEGDRLRSNNFDGTSNCPQEWVENETVFKNDIHVENNLLFGTVTNAAKEIGVGLYERVNYFDGILRNRLNENPKLSKMLEFFTSVSAVRVVTTKDLHHGIVATGVECMPSHDETKSAKSSFVVHSRCIVLCTGAIHSPSLLLSSGIGSETELLHVGITPLLRGPDNKWNGVGKRLVDHVVVAKAFFSLKPPLFFSRHNVNSVKGWIPVMMRDENKDNNEIAKALIKPVSGCSSNLILPSIIAGFFRREYLGKSLKAVFFTNFFGFLQICTYYFLQVVFACPVVCTFFQKYTYQYLLCLMNPRSKGRVYLHRSDNSGVIETKIDPAYLKEPSDDARILHLWRQFEFLVPKKLRDGIEVLPGITYRLLFGPSAIPKYIHDFALPYYHWSGTCAMKSDRLSFDYVVDEKLGVRDVHNLFVCDSSIFPEIPSVPPSLTLLGLGFAFSDIIKSKL</sequence>
<protein>
    <recommendedName>
        <fullName evidence="6">Glucose-methanol-choline oxidoreductase N-terminal domain-containing protein</fullName>
    </recommendedName>
</protein>
<dbReference type="Gene3D" id="3.30.560.10">
    <property type="entry name" value="Glucose Oxidase, domain 3"/>
    <property type="match status" value="1"/>
</dbReference>
<keyword evidence="3" id="KW-0285">Flavoprotein</keyword>
<dbReference type="InterPro" id="IPR007867">
    <property type="entry name" value="GMC_OxRtase_C"/>
</dbReference>
<evidence type="ECO:0000256" key="3">
    <source>
        <dbReference type="ARBA" id="ARBA00022630"/>
    </source>
</evidence>
<keyword evidence="4" id="KW-0274">FAD</keyword>
<dbReference type="SUPFAM" id="SSF51905">
    <property type="entry name" value="FAD/NAD(P)-binding domain"/>
    <property type="match status" value="1"/>
</dbReference>
<keyword evidence="5" id="KW-1133">Transmembrane helix</keyword>
<dbReference type="InterPro" id="IPR012132">
    <property type="entry name" value="GMC_OxRdtase"/>
</dbReference>
<evidence type="ECO:0000256" key="4">
    <source>
        <dbReference type="ARBA" id="ARBA00022827"/>
    </source>
</evidence>
<keyword evidence="8" id="KW-1185">Reference proteome</keyword>
<comment type="cofactor">
    <cofactor evidence="1">
        <name>FAD</name>
        <dbReference type="ChEBI" id="CHEBI:57692"/>
    </cofactor>
</comment>
<evidence type="ECO:0000256" key="2">
    <source>
        <dbReference type="ARBA" id="ARBA00010790"/>
    </source>
</evidence>
<keyword evidence="5" id="KW-0812">Transmembrane</keyword>
<dbReference type="Gene3D" id="3.50.50.60">
    <property type="entry name" value="FAD/NAD(P)-binding domain"/>
    <property type="match status" value="2"/>
</dbReference>
<accession>A0AAD3H3D9</accession>
<proteinExistence type="inferred from homology"/>
<evidence type="ECO:0000259" key="6">
    <source>
        <dbReference type="PROSITE" id="PS00624"/>
    </source>
</evidence>
<dbReference type="PANTHER" id="PTHR11552:SF147">
    <property type="entry name" value="CHOLINE DEHYDROGENASE, MITOCHONDRIAL"/>
    <property type="match status" value="1"/>
</dbReference>
<feature type="domain" description="Glucose-methanol-choline oxidoreductase N-terminal" evidence="6">
    <location>
        <begin position="344"/>
        <end position="358"/>
    </location>
</feature>
<dbReference type="GO" id="GO:0016614">
    <property type="term" value="F:oxidoreductase activity, acting on CH-OH group of donors"/>
    <property type="evidence" value="ECO:0007669"/>
    <property type="project" value="InterPro"/>
</dbReference>
<organism evidence="7 8">
    <name type="scientific">Chaetoceros tenuissimus</name>
    <dbReference type="NCBI Taxonomy" id="426638"/>
    <lineage>
        <taxon>Eukaryota</taxon>
        <taxon>Sar</taxon>
        <taxon>Stramenopiles</taxon>
        <taxon>Ochrophyta</taxon>
        <taxon>Bacillariophyta</taxon>
        <taxon>Coscinodiscophyceae</taxon>
        <taxon>Chaetocerotophycidae</taxon>
        <taxon>Chaetocerotales</taxon>
        <taxon>Chaetocerotaceae</taxon>
        <taxon>Chaetoceros</taxon>
    </lineage>
</organism>
<dbReference type="Pfam" id="PF05199">
    <property type="entry name" value="GMC_oxred_C"/>
    <property type="match status" value="1"/>
</dbReference>
<name>A0AAD3H3D9_9STRA</name>
<dbReference type="Proteomes" id="UP001054902">
    <property type="component" value="Unassembled WGS sequence"/>
</dbReference>
<dbReference type="EMBL" id="BLLK01000029">
    <property type="protein sequence ID" value="GFH48811.1"/>
    <property type="molecule type" value="Genomic_DNA"/>
</dbReference>
<dbReference type="InterPro" id="IPR036188">
    <property type="entry name" value="FAD/NAD-bd_sf"/>
</dbReference>
<comment type="similarity">
    <text evidence="2">Belongs to the GMC oxidoreductase family.</text>
</comment>